<sequence>MPTLLREGPYRFFFYSDEGDPREPPHVHVTAGERLAKFWLEPVALASSRRLRAHELKALQDLVERHQLRFLEAWHAHFDP</sequence>
<keyword evidence="1" id="KW-0614">Plasmid</keyword>
<geneLocation type="plasmid" evidence="1">
    <name>pRGFK1071</name>
</geneLocation>
<evidence type="ECO:0008006" key="2">
    <source>
        <dbReference type="Google" id="ProtNLM"/>
    </source>
</evidence>
<dbReference type="Pfam" id="PF13711">
    <property type="entry name" value="DUF4160"/>
    <property type="match status" value="1"/>
</dbReference>
<protein>
    <recommendedName>
        <fullName evidence="2">DUF4160 domain-containing protein</fullName>
    </recommendedName>
</protein>
<dbReference type="EMBL" id="LN853652">
    <property type="protein sequence ID" value="CRY96375.1"/>
    <property type="molecule type" value="Genomic_DNA"/>
</dbReference>
<evidence type="ECO:0000313" key="1">
    <source>
        <dbReference type="EMBL" id="CRY96375.1"/>
    </source>
</evidence>
<name>A0A0H5Q4L8_9ZZZZ</name>
<reference evidence="1" key="1">
    <citation type="submission" date="2015-06" db="EMBL/GenBank/DDBJ databases">
        <authorList>
            <person name="Joergensen T."/>
        </authorList>
    </citation>
    <scope>NUCLEOTIDE SEQUENCE</scope>
    <source>
        <plasmid evidence="1">pRGFK1071</plasmid>
    </source>
</reference>
<organism evidence="1">
    <name type="scientific">uncultured prokaryote</name>
    <dbReference type="NCBI Taxonomy" id="198431"/>
    <lineage>
        <taxon>unclassified sequences</taxon>
        <taxon>environmental samples</taxon>
    </lineage>
</organism>
<proteinExistence type="predicted"/>
<reference evidence="1" key="2">
    <citation type="submission" date="2015-07" db="EMBL/GenBank/DDBJ databases">
        <title>Plasmids, circular viruses and viroids from rat gut.</title>
        <authorList>
            <person name="Jorgensen T.J."/>
            <person name="Hansen M.A."/>
            <person name="Xu Z."/>
            <person name="Tabak M.A."/>
            <person name="Sorensen S.J."/>
            <person name="Hansen L.H."/>
        </authorList>
    </citation>
    <scope>NUCLEOTIDE SEQUENCE</scope>
    <source>
        <plasmid evidence="1">pRGFK1071</plasmid>
    </source>
</reference>
<dbReference type="InterPro" id="IPR025427">
    <property type="entry name" value="DUF4160"/>
</dbReference>
<dbReference type="AlphaFoldDB" id="A0A0H5Q4L8"/>
<accession>A0A0H5Q4L8</accession>